<dbReference type="OrthoDB" id="5376590at2759"/>
<dbReference type="GO" id="GO:0070224">
    <property type="term" value="F:sulfide:quinone oxidoreductase activity"/>
    <property type="evidence" value="ECO:0007669"/>
    <property type="project" value="TreeGrafter"/>
</dbReference>
<dbReference type="AlphaFoldDB" id="A0A2G9TPA4"/>
<proteinExistence type="predicted"/>
<evidence type="ECO:0000313" key="1">
    <source>
        <dbReference type="EMBL" id="PIO59302.1"/>
    </source>
</evidence>
<name>A0A2G9TPA4_TELCI</name>
<dbReference type="SUPFAM" id="SSF51905">
    <property type="entry name" value="FAD/NAD(P)-binding domain"/>
    <property type="match status" value="2"/>
</dbReference>
<dbReference type="Proteomes" id="UP000230423">
    <property type="component" value="Unassembled WGS sequence"/>
</dbReference>
<dbReference type="Gene3D" id="3.50.50.60">
    <property type="entry name" value="FAD/NAD(P)-binding domain"/>
    <property type="match status" value="2"/>
</dbReference>
<evidence type="ECO:0000313" key="2">
    <source>
        <dbReference type="Proteomes" id="UP000230423"/>
    </source>
</evidence>
<dbReference type="EMBL" id="KZ358193">
    <property type="protein sequence ID" value="PIO59302.1"/>
    <property type="molecule type" value="Genomic_DNA"/>
</dbReference>
<dbReference type="GO" id="GO:0070221">
    <property type="term" value="P:sulfide oxidation, using sulfide:quinone oxidoreductase"/>
    <property type="evidence" value="ECO:0007669"/>
    <property type="project" value="TreeGrafter"/>
</dbReference>
<dbReference type="InterPro" id="IPR015904">
    <property type="entry name" value="Sulphide_quinone_reductase"/>
</dbReference>
<evidence type="ECO:0008006" key="3">
    <source>
        <dbReference type="Google" id="ProtNLM"/>
    </source>
</evidence>
<feature type="non-terminal residue" evidence="1">
    <location>
        <position position="1"/>
    </location>
</feature>
<protein>
    <recommendedName>
        <fullName evidence="3">FAD/NAD(P)-binding domain-containing protein</fullName>
    </recommendedName>
</protein>
<keyword evidence="2" id="KW-1185">Reference proteome</keyword>
<dbReference type="InterPro" id="IPR036188">
    <property type="entry name" value="FAD/NAD-bd_sf"/>
</dbReference>
<dbReference type="GO" id="GO:0071949">
    <property type="term" value="F:FAD binding"/>
    <property type="evidence" value="ECO:0007669"/>
    <property type="project" value="TreeGrafter"/>
</dbReference>
<dbReference type="PANTHER" id="PTHR10632:SF2">
    <property type="entry name" value="SULFIDE:QUINONE OXIDOREDUCTASE, MITOCHONDRIAL"/>
    <property type="match status" value="1"/>
</dbReference>
<dbReference type="GO" id="GO:0005739">
    <property type="term" value="C:mitochondrion"/>
    <property type="evidence" value="ECO:0007669"/>
    <property type="project" value="TreeGrafter"/>
</dbReference>
<feature type="non-terminal residue" evidence="1">
    <location>
        <position position="118"/>
    </location>
</feature>
<dbReference type="PANTHER" id="PTHR10632">
    <property type="entry name" value="SULFIDE:QUINONE OXIDOREDUCTASE"/>
    <property type="match status" value="1"/>
</dbReference>
<accession>A0A2G9TPA4</accession>
<organism evidence="1 2">
    <name type="scientific">Teladorsagia circumcincta</name>
    <name type="common">Brown stomach worm</name>
    <name type="synonym">Ostertagia circumcincta</name>
    <dbReference type="NCBI Taxonomy" id="45464"/>
    <lineage>
        <taxon>Eukaryota</taxon>
        <taxon>Metazoa</taxon>
        <taxon>Ecdysozoa</taxon>
        <taxon>Nematoda</taxon>
        <taxon>Chromadorea</taxon>
        <taxon>Rhabditida</taxon>
        <taxon>Rhabditina</taxon>
        <taxon>Rhabditomorpha</taxon>
        <taxon>Strongyloidea</taxon>
        <taxon>Trichostrongylidae</taxon>
        <taxon>Teladorsagia</taxon>
    </lineage>
</organism>
<gene>
    <name evidence="1" type="ORF">TELCIR_19238</name>
</gene>
<sequence length="118" mass="12903">QHFRLLVVGGGAAGMGASHKFARKLPKFSVAVVEPNEIKGLPEAFDTPGVTSNYTPYLCSTNKELNTVTSGNCVFTFPNTPIKCAGAPQKVLYYGEEIVRNRGYRDKTNFIYATSLPR</sequence>
<reference evidence="1 2" key="1">
    <citation type="submission" date="2015-09" db="EMBL/GenBank/DDBJ databases">
        <title>Draft genome of the parasitic nematode Teladorsagia circumcincta isolate WARC Sus (inbred).</title>
        <authorList>
            <person name="Mitreva M."/>
        </authorList>
    </citation>
    <scope>NUCLEOTIDE SEQUENCE [LARGE SCALE GENOMIC DNA]</scope>
    <source>
        <strain evidence="1 2">S</strain>
    </source>
</reference>